<dbReference type="Proteomes" id="UP001597322">
    <property type="component" value="Unassembled WGS sequence"/>
</dbReference>
<dbReference type="RefSeq" id="WP_377403323.1">
    <property type="nucleotide sequence ID" value="NZ_JBHUEQ010000026.1"/>
</dbReference>
<organism evidence="2 3">
    <name type="scientific">Rhizobium helianthi</name>
    <dbReference type="NCBI Taxonomy" id="1132695"/>
    <lineage>
        <taxon>Bacteria</taxon>
        <taxon>Pseudomonadati</taxon>
        <taxon>Pseudomonadota</taxon>
        <taxon>Alphaproteobacteria</taxon>
        <taxon>Hyphomicrobiales</taxon>
        <taxon>Rhizobiaceae</taxon>
        <taxon>Rhizobium/Agrobacterium group</taxon>
        <taxon>Rhizobium</taxon>
    </lineage>
</organism>
<protein>
    <submittedName>
        <fullName evidence="2">Glycosyltransferase</fullName>
    </submittedName>
</protein>
<name>A0ABW4M696_9HYPH</name>
<proteinExistence type="predicted"/>
<evidence type="ECO:0000259" key="1">
    <source>
        <dbReference type="Pfam" id="PF13579"/>
    </source>
</evidence>
<comment type="caution">
    <text evidence="2">The sequence shown here is derived from an EMBL/GenBank/DDBJ whole genome shotgun (WGS) entry which is preliminary data.</text>
</comment>
<dbReference type="SUPFAM" id="SSF53756">
    <property type="entry name" value="UDP-Glycosyltransferase/glycogen phosphorylase"/>
    <property type="match status" value="1"/>
</dbReference>
<dbReference type="InterPro" id="IPR028098">
    <property type="entry name" value="Glyco_trans_4-like_N"/>
</dbReference>
<evidence type="ECO:0000313" key="2">
    <source>
        <dbReference type="EMBL" id="MFD1746719.1"/>
    </source>
</evidence>
<feature type="domain" description="Glycosyltransferase subfamily 4-like N-terminal" evidence="1">
    <location>
        <begin position="5"/>
        <end position="137"/>
    </location>
</feature>
<keyword evidence="3" id="KW-1185">Reference proteome</keyword>
<evidence type="ECO:0000313" key="3">
    <source>
        <dbReference type="Proteomes" id="UP001597322"/>
    </source>
</evidence>
<reference evidence="3" key="1">
    <citation type="journal article" date="2019" name="Int. J. Syst. Evol. Microbiol.">
        <title>The Global Catalogue of Microorganisms (GCM) 10K type strain sequencing project: providing services to taxonomists for standard genome sequencing and annotation.</title>
        <authorList>
            <consortium name="The Broad Institute Genomics Platform"/>
            <consortium name="The Broad Institute Genome Sequencing Center for Infectious Disease"/>
            <person name="Wu L."/>
            <person name="Ma J."/>
        </authorList>
    </citation>
    <scope>NUCLEOTIDE SEQUENCE [LARGE SCALE GENOMIC DNA]</scope>
    <source>
        <strain evidence="3">CG52</strain>
    </source>
</reference>
<gene>
    <name evidence="2" type="ORF">ACFSE1_14690</name>
</gene>
<sequence>MMLLAGGAEVCVAGFQRERNGLSDLEGVKTIVLGHTADGRLAQRVSAVIKARLALSRLLAGLKRPDVVIARNLEMLALSGAASGHFGGRLPVVYECLDIHRLLLDQGMKGRVLRAAEARFARHASLLATSSPAFVENYFKPLSGLDLPVLLLENKVLALEGAGASWPPQPRMPMQGEPWRIGWFGAIRCRKSFEILSRFAEEMEGRVEVVIRGRVSPHEFSDFEGMVARSPHVSFHGAYKNPEDLADIYREVQFVWAIDFFEEGLNSEWLLPNRLYEGSLHGAIPIALSSTETGRFLKRRGMGLLLDHADPDSLTTRFFNLTPQYYLTLMDQLRQSEASQWMVAGNECQALTRQLSALTPNVGNTPGLAVSSQLQSEG</sequence>
<dbReference type="Pfam" id="PF13579">
    <property type="entry name" value="Glyco_trans_4_4"/>
    <property type="match status" value="1"/>
</dbReference>
<dbReference type="Gene3D" id="3.40.50.2000">
    <property type="entry name" value="Glycogen Phosphorylase B"/>
    <property type="match status" value="1"/>
</dbReference>
<dbReference type="EMBL" id="JBHUEQ010000026">
    <property type="protein sequence ID" value="MFD1746719.1"/>
    <property type="molecule type" value="Genomic_DNA"/>
</dbReference>
<accession>A0ABW4M696</accession>